<evidence type="ECO:0000313" key="2">
    <source>
        <dbReference type="EMBL" id="KAG8499054.1"/>
    </source>
</evidence>
<keyword evidence="3" id="KW-1185">Reference proteome</keyword>
<dbReference type="EMBL" id="JAHUZN010000003">
    <property type="protein sequence ID" value="KAG8499054.1"/>
    <property type="molecule type" value="Genomic_DNA"/>
</dbReference>
<dbReference type="AlphaFoldDB" id="A0A8J5ZWD3"/>
<dbReference type="OrthoDB" id="1727805at2759"/>
<evidence type="ECO:0000259" key="1">
    <source>
        <dbReference type="Pfam" id="PF22936"/>
    </source>
</evidence>
<organism evidence="2 3">
    <name type="scientific">Gossypium anomalum</name>
    <dbReference type="NCBI Taxonomy" id="47600"/>
    <lineage>
        <taxon>Eukaryota</taxon>
        <taxon>Viridiplantae</taxon>
        <taxon>Streptophyta</taxon>
        <taxon>Embryophyta</taxon>
        <taxon>Tracheophyta</taxon>
        <taxon>Spermatophyta</taxon>
        <taxon>Magnoliopsida</taxon>
        <taxon>eudicotyledons</taxon>
        <taxon>Gunneridae</taxon>
        <taxon>Pentapetalae</taxon>
        <taxon>rosids</taxon>
        <taxon>malvids</taxon>
        <taxon>Malvales</taxon>
        <taxon>Malvaceae</taxon>
        <taxon>Malvoideae</taxon>
        <taxon>Gossypium</taxon>
    </lineage>
</organism>
<name>A0A8J5ZWD3_9ROSI</name>
<sequence>METTRFEIEKFDGEINFNLWQVRMMDILVQSGLKKVVTGKKPENLNKTEWEELDEKALSAIQLCLANTVLQEVLMEKTSSSLWKRLETLYATKSLANRLVLKQRLFTFRMNEGELLRDHISQFITLLNVLNNVEVHIDDEDQAMLLLCSLPPSYKSFRETLIYGRDKLSFEDVKGHFLSRDKLDNELHLDSKIDRQASVLVASKKRDKRCRYSAESNEEDVAGANLANENGDDFLLVSTSDNTKLMSEWILDSGCSFHMCPNREWFSTYSSVEGGVVRMGNDSSSKVIGIGTVKIKMHDGTIKTLSDVRYVPDLRKNLISLTILDLKGCKINIESSGIKVSRGALVWLKGKRIGSLYILEGSTVTGEIRRPSSVTELKSTSLEQRQLGHRREKGMTISLKKGSLLDTGFEKLGHCVRENQTRVISRPPRRPHGCIPRYTAVWIWELGFLGQIRCHTAVWPIWEFCRNSHGRVPWGTRRNWIVSYTACSHGRVLTSHGNVPLSHGRVLPFTQAFGPPHGQSTQTCGPILPNLNFRSNLCNGSAGLVVKWSGKVLMVLSSSPESAKSRKVRLSTPYGCVAARVAGHVTKHGCVVDEAGHVRRMGWAKLGRVGHTGEPHGRVGILGQAVAQVARDYFEPTVGSVIPRLRRIGAAEDSAVAT</sequence>
<dbReference type="InterPro" id="IPR054722">
    <property type="entry name" value="PolX-like_BBD"/>
</dbReference>
<dbReference type="Proteomes" id="UP000701853">
    <property type="component" value="Chromosome 3"/>
</dbReference>
<dbReference type="PANTHER" id="PTHR47592:SF27">
    <property type="entry name" value="OS08G0421700 PROTEIN"/>
    <property type="match status" value="1"/>
</dbReference>
<reference evidence="2 3" key="1">
    <citation type="journal article" date="2021" name="bioRxiv">
        <title>The Gossypium anomalum genome as a resource for cotton improvement and evolutionary analysis of hybrid incompatibility.</title>
        <authorList>
            <person name="Grover C.E."/>
            <person name="Yuan D."/>
            <person name="Arick M.A."/>
            <person name="Miller E.R."/>
            <person name="Hu G."/>
            <person name="Peterson D.G."/>
            <person name="Wendel J.F."/>
            <person name="Udall J.A."/>
        </authorList>
    </citation>
    <scope>NUCLEOTIDE SEQUENCE [LARGE SCALE GENOMIC DNA]</scope>
    <source>
        <strain evidence="2">JFW-Udall</strain>
        <tissue evidence="2">Leaf</tissue>
    </source>
</reference>
<evidence type="ECO:0000313" key="3">
    <source>
        <dbReference type="Proteomes" id="UP000701853"/>
    </source>
</evidence>
<accession>A0A8J5ZWD3</accession>
<gene>
    <name evidence="2" type="ORF">CXB51_005450</name>
</gene>
<proteinExistence type="predicted"/>
<dbReference type="PANTHER" id="PTHR47592">
    <property type="entry name" value="PBF68 PROTEIN"/>
    <property type="match status" value="1"/>
</dbReference>
<protein>
    <recommendedName>
        <fullName evidence="1">Retrovirus-related Pol polyprotein from transposon TNT 1-94-like beta-barrel domain-containing protein</fullName>
    </recommendedName>
</protein>
<dbReference type="Pfam" id="PF22936">
    <property type="entry name" value="Pol_BBD"/>
    <property type="match status" value="1"/>
</dbReference>
<comment type="caution">
    <text evidence="2">The sequence shown here is derived from an EMBL/GenBank/DDBJ whole genome shotgun (WGS) entry which is preliminary data.</text>
</comment>
<dbReference type="Pfam" id="PF14223">
    <property type="entry name" value="Retrotran_gag_2"/>
    <property type="match status" value="1"/>
</dbReference>
<feature type="domain" description="Retrovirus-related Pol polyprotein from transposon TNT 1-94-like beta-barrel" evidence="1">
    <location>
        <begin position="249"/>
        <end position="329"/>
    </location>
</feature>